<feature type="domain" description="DUF8211" evidence="1">
    <location>
        <begin position="216"/>
        <end position="343"/>
    </location>
</feature>
<sequence>MTSAFNKTSFRYTSFTKKYVPFQISTTHFHVTSTDHRGHNRIYESKRSKSYLFELDGITPNTNQTHLKIHTNDLLMSTYPITYFSNSHTLNKKYQISKLLTHFFRSQKVIPKRVQHKYFNFIRKSLLSRITFISNRTSHDSNNRTTNTFFYFTYKKYRFHFGIYVPCNFSRDGLCCPIPSPIVLSNNRASCNDHQKWLHNSPIDTPQMPKFSAATTLVFNKSQSRNGIFTTSHRTGVSYRTNIRTSLINKNRPAESMKNIYVKQYSNLTIATASTSTYSAKTLLKQKSRRNRKLASLISYDKHPEDALSNPFRLFNIGARHHYLVHPSQLLKKPIQHVKYAHVCYKNIDNFPLPSYWSKSRRPKFIKESDLVELDMSDGSPSPSPIEIRTPRPNDTLVVRSITPVQDPLSEIISLIKAEFISYPTKFCRSYDSPYTHIDLERIDCYTNFQDEFHAIHTGQPINTLSSMITDERRKILAETATRVLSYKSRRRKFAQKIKDFKLDLYPHIENCDYLIFRAGSLKRSSNLASSPTTLFKHLRIF</sequence>
<keyword evidence="3" id="KW-1185">Reference proteome</keyword>
<evidence type="ECO:0000313" key="2">
    <source>
        <dbReference type="EMBL" id="RIA82943.1"/>
    </source>
</evidence>
<dbReference type="Proteomes" id="UP000265703">
    <property type="component" value="Unassembled WGS sequence"/>
</dbReference>
<dbReference type="Pfam" id="PF26638">
    <property type="entry name" value="DUF8211"/>
    <property type="match status" value="1"/>
</dbReference>
<comment type="caution">
    <text evidence="2">The sequence shown here is derived from an EMBL/GenBank/DDBJ whole genome shotgun (WGS) entry which is preliminary data.</text>
</comment>
<dbReference type="InterPro" id="IPR058524">
    <property type="entry name" value="DUF8211"/>
</dbReference>
<gene>
    <name evidence="2" type="ORF">C1645_743425</name>
</gene>
<organism evidence="2 3">
    <name type="scientific">Glomus cerebriforme</name>
    <dbReference type="NCBI Taxonomy" id="658196"/>
    <lineage>
        <taxon>Eukaryota</taxon>
        <taxon>Fungi</taxon>
        <taxon>Fungi incertae sedis</taxon>
        <taxon>Mucoromycota</taxon>
        <taxon>Glomeromycotina</taxon>
        <taxon>Glomeromycetes</taxon>
        <taxon>Glomerales</taxon>
        <taxon>Glomeraceae</taxon>
        <taxon>Glomus</taxon>
    </lineage>
</organism>
<dbReference type="OrthoDB" id="2440565at2759"/>
<evidence type="ECO:0000259" key="1">
    <source>
        <dbReference type="Pfam" id="PF26638"/>
    </source>
</evidence>
<dbReference type="EMBL" id="QKYT01000614">
    <property type="protein sequence ID" value="RIA82943.1"/>
    <property type="molecule type" value="Genomic_DNA"/>
</dbReference>
<protein>
    <recommendedName>
        <fullName evidence="1">DUF8211 domain-containing protein</fullName>
    </recommendedName>
</protein>
<accession>A0A397S9C5</accession>
<proteinExistence type="predicted"/>
<name>A0A397S9C5_9GLOM</name>
<dbReference type="AlphaFoldDB" id="A0A397S9C5"/>
<reference evidence="2 3" key="1">
    <citation type="submission" date="2018-06" db="EMBL/GenBank/DDBJ databases">
        <title>Comparative genomics reveals the genomic features of Rhizophagus irregularis, R. cerebriforme, R. diaphanum and Gigaspora rosea, and their symbiotic lifestyle signature.</title>
        <authorList>
            <person name="Morin E."/>
            <person name="San Clemente H."/>
            <person name="Chen E.C.H."/>
            <person name="De La Providencia I."/>
            <person name="Hainaut M."/>
            <person name="Kuo A."/>
            <person name="Kohler A."/>
            <person name="Murat C."/>
            <person name="Tang N."/>
            <person name="Roy S."/>
            <person name="Loubradou J."/>
            <person name="Henrissat B."/>
            <person name="Grigoriev I.V."/>
            <person name="Corradi N."/>
            <person name="Roux C."/>
            <person name="Martin F.M."/>
        </authorList>
    </citation>
    <scope>NUCLEOTIDE SEQUENCE [LARGE SCALE GENOMIC DNA]</scope>
    <source>
        <strain evidence="2 3">DAOM 227022</strain>
    </source>
</reference>
<evidence type="ECO:0000313" key="3">
    <source>
        <dbReference type="Proteomes" id="UP000265703"/>
    </source>
</evidence>